<gene>
    <name evidence="1" type="ORF">DRJ33_04220</name>
</gene>
<evidence type="ECO:0000313" key="1">
    <source>
        <dbReference type="EMBL" id="RLE52258.1"/>
    </source>
</evidence>
<accession>A0A497F034</accession>
<evidence type="ECO:0000313" key="2">
    <source>
        <dbReference type="Proteomes" id="UP000272051"/>
    </source>
</evidence>
<dbReference type="Proteomes" id="UP000272051">
    <property type="component" value="Unassembled WGS sequence"/>
</dbReference>
<name>A0A497F034_9CREN</name>
<organism evidence="1 2">
    <name type="scientific">Thermoproteota archaeon</name>
    <dbReference type="NCBI Taxonomy" id="2056631"/>
    <lineage>
        <taxon>Archaea</taxon>
        <taxon>Thermoproteota</taxon>
    </lineage>
</organism>
<dbReference type="EMBL" id="QMQX01000060">
    <property type="protein sequence ID" value="RLE52258.1"/>
    <property type="molecule type" value="Genomic_DNA"/>
</dbReference>
<reference evidence="1 2" key="1">
    <citation type="submission" date="2018-06" db="EMBL/GenBank/DDBJ databases">
        <title>Extensive metabolic versatility and redundancy in microbially diverse, dynamic hydrothermal sediments.</title>
        <authorList>
            <person name="Dombrowski N."/>
            <person name="Teske A."/>
            <person name="Baker B.J."/>
        </authorList>
    </citation>
    <scope>NUCLEOTIDE SEQUENCE [LARGE SCALE GENOMIC DNA]</scope>
    <source>
        <strain evidence="1">B34_G17</strain>
    </source>
</reference>
<dbReference type="AlphaFoldDB" id="A0A497F034"/>
<proteinExistence type="predicted"/>
<dbReference type="Gene3D" id="1.10.10.10">
    <property type="entry name" value="Winged helix-like DNA-binding domain superfamily/Winged helix DNA-binding domain"/>
    <property type="match status" value="1"/>
</dbReference>
<comment type="caution">
    <text evidence="1">The sequence shown here is derived from an EMBL/GenBank/DDBJ whole genome shotgun (WGS) entry which is preliminary data.</text>
</comment>
<dbReference type="InterPro" id="IPR036388">
    <property type="entry name" value="WH-like_DNA-bd_sf"/>
</dbReference>
<sequence>MSLGVFLWIEEILKELNLSYRAKAKVKGSKSWEVDFLVQYLYPIAIEVLRGKRCSLDQFYHKLFKLLDLKRYIDLKPIIICIDNKLLVEDLYVALNYGVYVVFDKEGLRKAIEGADVKEVNLQLSEKLFKKASSEQVEACRKAIIERLSSKALSKEELIEQLSTSFHRKTVETQLKALVKRKVVKAIARRADGKALYSLLHKHVHVYDVSKRSRRQMLRQAILEALKSSEKPLNVHVLANMVGVGEHLYYIAPILHKLRREGLVDKVGDGWVLKERS</sequence>
<protein>
    <submittedName>
        <fullName evidence="1">Uncharacterized protein</fullName>
    </submittedName>
</protein>